<dbReference type="GO" id="GO:0005730">
    <property type="term" value="C:nucleolus"/>
    <property type="evidence" value="ECO:0007669"/>
    <property type="project" value="UniProtKB-SubCell"/>
</dbReference>
<dbReference type="EMBL" id="JANBOI010000619">
    <property type="protein sequence ID" value="KAJ1729404.1"/>
    <property type="molecule type" value="Genomic_DNA"/>
</dbReference>
<name>A0A9W7YAD0_9FUNG</name>
<dbReference type="InterPro" id="IPR033867">
    <property type="entry name" value="Mrt4"/>
</dbReference>
<evidence type="ECO:0000256" key="4">
    <source>
        <dbReference type="ARBA" id="ARBA00022490"/>
    </source>
</evidence>
<evidence type="ECO:0000256" key="6">
    <source>
        <dbReference type="RuleBase" id="RU364039"/>
    </source>
</evidence>
<evidence type="ECO:0000256" key="3">
    <source>
        <dbReference type="ARBA" id="ARBA00011117"/>
    </source>
</evidence>
<dbReference type="InterPro" id="IPR040637">
    <property type="entry name" value="Ribosomal_uL10-like_insert"/>
</dbReference>
<dbReference type="GO" id="GO:0005737">
    <property type="term" value="C:cytoplasm"/>
    <property type="evidence" value="ECO:0007669"/>
    <property type="project" value="UniProtKB-SubCell"/>
</dbReference>
<comment type="function">
    <text evidence="1 6">Component of the ribosome assembly machinery. Nuclear paralog of the ribosomal protein P0, it binds pre-60S subunits at an early stage of assembly in the nucleolus, and is replaced by P0 in cytoplasmic pre-60S subunits and mature 80S ribosomes.</text>
</comment>
<dbReference type="Pfam" id="PF17777">
    <property type="entry name" value="RL10P_insert"/>
    <property type="match status" value="1"/>
</dbReference>
<proteinExistence type="inferred from homology"/>
<dbReference type="GO" id="GO:0006364">
    <property type="term" value="P:rRNA processing"/>
    <property type="evidence" value="ECO:0007669"/>
    <property type="project" value="TreeGrafter"/>
</dbReference>
<evidence type="ECO:0000256" key="1">
    <source>
        <dbReference type="ARBA" id="ARBA00004046"/>
    </source>
</evidence>
<protein>
    <recommendedName>
        <fullName evidence="6">Ribosome assembly factor mrt4</fullName>
    </recommendedName>
</protein>
<dbReference type="OrthoDB" id="10262308at2759"/>
<comment type="caution">
    <text evidence="8">The sequence shown here is derived from an EMBL/GenBank/DDBJ whole genome shotgun (WGS) entry which is preliminary data.</text>
</comment>
<dbReference type="GO" id="GO:0000027">
    <property type="term" value="P:ribosomal large subunit assembly"/>
    <property type="evidence" value="ECO:0007669"/>
    <property type="project" value="InterPro"/>
</dbReference>
<dbReference type="GO" id="GO:0003723">
    <property type="term" value="F:RNA binding"/>
    <property type="evidence" value="ECO:0007669"/>
    <property type="project" value="TreeGrafter"/>
</dbReference>
<dbReference type="PANTHER" id="PTHR45841">
    <property type="entry name" value="MRNA TURNOVER PROTEIN 4 MRTO4"/>
    <property type="match status" value="1"/>
</dbReference>
<dbReference type="Proteomes" id="UP001143981">
    <property type="component" value="Unassembled WGS sequence"/>
</dbReference>
<dbReference type="AlphaFoldDB" id="A0A9W7YAD0"/>
<evidence type="ECO:0000256" key="5">
    <source>
        <dbReference type="ARBA" id="ARBA00023242"/>
    </source>
</evidence>
<sequence length="238" mass="27043">MPKSKRVQVVTLTEAKSRKKGGRAEIMQKVREAVDSYDYVWVFSVEHMRNQYLKEFRRKLSTSRFFFGKNRVMAKALGNTAEEELADGLHQVSEALVGEVGLLFTNLDVEEARKQLEEFEASVYPRSGNTAAYRVVVPAGEVLRGHTKEPFPNNMEPQLRDLGMPTLLKQGKIVLNSDYVICEEGDKLTPQQAHLLKHFWEKMAVFKICLMCYWNKSGGFVSLKENAAAASDDEMDSE</sequence>
<evidence type="ECO:0000313" key="8">
    <source>
        <dbReference type="EMBL" id="KAJ1729404.1"/>
    </source>
</evidence>
<dbReference type="Gene3D" id="3.30.70.1730">
    <property type="match status" value="1"/>
</dbReference>
<evidence type="ECO:0000256" key="2">
    <source>
        <dbReference type="ARBA" id="ARBA00008889"/>
    </source>
</evidence>
<comment type="subunit">
    <text evidence="3 6">Associates with the pre-60S ribosomal particle.</text>
</comment>
<dbReference type="InterPro" id="IPR001790">
    <property type="entry name" value="Ribosomal_uL10"/>
</dbReference>
<dbReference type="SUPFAM" id="SSF160369">
    <property type="entry name" value="Ribosomal protein L10-like"/>
    <property type="match status" value="1"/>
</dbReference>
<dbReference type="Gene3D" id="3.90.105.20">
    <property type="match status" value="1"/>
</dbReference>
<dbReference type="InterPro" id="IPR043164">
    <property type="entry name" value="Ribosomal_uL10-like_insert_sf"/>
</dbReference>
<dbReference type="GO" id="GO:0030687">
    <property type="term" value="C:preribosome, large subunit precursor"/>
    <property type="evidence" value="ECO:0007669"/>
    <property type="project" value="TreeGrafter"/>
</dbReference>
<keyword evidence="5 6" id="KW-0539">Nucleus</keyword>
<dbReference type="InterPro" id="IPR043141">
    <property type="entry name" value="Ribosomal_uL10-like_sf"/>
</dbReference>
<dbReference type="GO" id="GO:0000956">
    <property type="term" value="P:nuclear-transcribed mRNA catabolic process"/>
    <property type="evidence" value="ECO:0007669"/>
    <property type="project" value="TreeGrafter"/>
</dbReference>
<organism evidence="8 9">
    <name type="scientific">Coemansia biformis</name>
    <dbReference type="NCBI Taxonomy" id="1286918"/>
    <lineage>
        <taxon>Eukaryota</taxon>
        <taxon>Fungi</taxon>
        <taxon>Fungi incertae sedis</taxon>
        <taxon>Zoopagomycota</taxon>
        <taxon>Kickxellomycotina</taxon>
        <taxon>Kickxellomycetes</taxon>
        <taxon>Kickxellales</taxon>
        <taxon>Kickxellaceae</taxon>
        <taxon>Coemansia</taxon>
    </lineage>
</organism>
<keyword evidence="6" id="KW-0690">Ribosome biogenesis</keyword>
<dbReference type="FunFam" id="3.30.70.1730:FF:000005">
    <property type="entry name" value="Ribosome assembly factor mrt4"/>
    <property type="match status" value="1"/>
</dbReference>
<dbReference type="CDD" id="cd05796">
    <property type="entry name" value="Ribosomal_P0_like"/>
    <property type="match status" value="1"/>
</dbReference>
<reference evidence="8" key="1">
    <citation type="submission" date="2022-07" db="EMBL/GenBank/DDBJ databases">
        <title>Phylogenomic reconstructions and comparative analyses of Kickxellomycotina fungi.</title>
        <authorList>
            <person name="Reynolds N.K."/>
            <person name="Stajich J.E."/>
            <person name="Barry K."/>
            <person name="Grigoriev I.V."/>
            <person name="Crous P."/>
            <person name="Smith M.E."/>
        </authorList>
    </citation>
    <scope>NUCLEOTIDE SEQUENCE</scope>
    <source>
        <strain evidence="8">BCRC 34381</strain>
    </source>
</reference>
<dbReference type="PANTHER" id="PTHR45841:SF1">
    <property type="entry name" value="MRNA TURNOVER PROTEIN 4 HOMOLOG"/>
    <property type="match status" value="1"/>
</dbReference>
<accession>A0A9W7YAD0</accession>
<keyword evidence="9" id="KW-1185">Reference proteome</keyword>
<keyword evidence="4 6" id="KW-0963">Cytoplasm</keyword>
<dbReference type="FunFam" id="3.90.105.20:FF:000003">
    <property type="entry name" value="Ribosome assembly factor mrt4"/>
    <property type="match status" value="1"/>
</dbReference>
<gene>
    <name evidence="8" type="primary">MRT4</name>
    <name evidence="8" type="ORF">LPJ61_003538</name>
</gene>
<comment type="subcellular location">
    <subcellularLocation>
        <location evidence="6">Cytoplasm</location>
    </subcellularLocation>
    <subcellularLocation>
        <location evidence="6">Nucleus</location>
        <location evidence="6">Nucleolus</location>
    </subcellularLocation>
</comment>
<dbReference type="Pfam" id="PF00466">
    <property type="entry name" value="Ribosomal_L10"/>
    <property type="match status" value="1"/>
</dbReference>
<comment type="similarity">
    <text evidence="2 6">Belongs to the universal ribosomal protein uL10 family.</text>
</comment>
<feature type="domain" description="Large ribosomal subunit protein uL10-like insertion" evidence="7">
    <location>
        <begin position="126"/>
        <end position="199"/>
    </location>
</feature>
<evidence type="ECO:0000313" key="9">
    <source>
        <dbReference type="Proteomes" id="UP001143981"/>
    </source>
</evidence>
<dbReference type="InterPro" id="IPR051742">
    <property type="entry name" value="Ribosome_Assembly_uL10"/>
</dbReference>
<evidence type="ECO:0000259" key="7">
    <source>
        <dbReference type="Pfam" id="PF17777"/>
    </source>
</evidence>